<keyword evidence="2" id="KW-0540">Nuclease</keyword>
<keyword evidence="2" id="KW-0255">Endonuclease</keyword>
<dbReference type="InterPro" id="IPR008538">
    <property type="entry name" value="Uma2"/>
</dbReference>
<dbReference type="PANTHER" id="PTHR34107:SF1">
    <property type="entry name" value="SLL0198 PROTEIN"/>
    <property type="match status" value="1"/>
</dbReference>
<sequence length="192" mass="21442">MLDTLTQPISPPITLEQFLLQPETKPAREFINGIITQKTRQQGEHSSIQGELTSTVNGVFKKARIAWAFPELRCTFGDRSIVADIAVFTWEHIPTNPDGTIANTFNQPPDWVIEILSPNQSVNRVVVNILHCLDHGSQMGWLIDPAERLVIIYQPNQQPIAIALPSQILIVPSWANALQLSLGELFDCLKVN</sequence>
<name>A0ABR8CJ71_9CYAN</name>
<dbReference type="EMBL" id="JACJQY010000082">
    <property type="protein sequence ID" value="MBD2320015.1"/>
    <property type="molecule type" value="Genomic_DNA"/>
</dbReference>
<dbReference type="InterPro" id="IPR011335">
    <property type="entry name" value="Restrct_endonuc-II-like"/>
</dbReference>
<keyword evidence="3" id="KW-1185">Reference proteome</keyword>
<accession>A0ABR8CJ71</accession>
<dbReference type="PANTHER" id="PTHR34107">
    <property type="entry name" value="SLL0198 PROTEIN-RELATED"/>
    <property type="match status" value="1"/>
</dbReference>
<feature type="domain" description="Putative restriction endonuclease" evidence="1">
    <location>
        <begin position="15"/>
        <end position="171"/>
    </location>
</feature>
<organism evidence="2 3">
    <name type="scientific">Phormidium tenue FACHB-1050</name>
    <dbReference type="NCBI Taxonomy" id="2692857"/>
    <lineage>
        <taxon>Bacteria</taxon>
        <taxon>Bacillati</taxon>
        <taxon>Cyanobacteriota</taxon>
        <taxon>Cyanophyceae</taxon>
        <taxon>Oscillatoriophycideae</taxon>
        <taxon>Oscillatoriales</taxon>
        <taxon>Oscillatoriaceae</taxon>
        <taxon>Phormidium</taxon>
    </lineage>
</organism>
<gene>
    <name evidence="2" type="ORF">H6G05_24680</name>
</gene>
<dbReference type="SUPFAM" id="SSF52980">
    <property type="entry name" value="Restriction endonuclease-like"/>
    <property type="match status" value="1"/>
</dbReference>
<dbReference type="GO" id="GO:0004519">
    <property type="term" value="F:endonuclease activity"/>
    <property type="evidence" value="ECO:0007669"/>
    <property type="project" value="UniProtKB-KW"/>
</dbReference>
<dbReference type="Gene3D" id="3.90.1570.10">
    <property type="entry name" value="tt1808, chain A"/>
    <property type="match status" value="1"/>
</dbReference>
<dbReference type="Pfam" id="PF05685">
    <property type="entry name" value="Uma2"/>
    <property type="match status" value="1"/>
</dbReference>
<reference evidence="2 3" key="1">
    <citation type="journal article" date="2020" name="ISME J.">
        <title>Comparative genomics reveals insights into cyanobacterial evolution and habitat adaptation.</title>
        <authorList>
            <person name="Chen M.Y."/>
            <person name="Teng W.K."/>
            <person name="Zhao L."/>
            <person name="Hu C.X."/>
            <person name="Zhou Y.K."/>
            <person name="Han B.P."/>
            <person name="Song L.R."/>
            <person name="Shu W.S."/>
        </authorList>
    </citation>
    <scope>NUCLEOTIDE SEQUENCE [LARGE SCALE GENOMIC DNA]</scope>
    <source>
        <strain evidence="2 3">FACHB-1050</strain>
    </source>
</reference>
<evidence type="ECO:0000313" key="3">
    <source>
        <dbReference type="Proteomes" id="UP000618445"/>
    </source>
</evidence>
<comment type="caution">
    <text evidence="2">The sequence shown here is derived from an EMBL/GenBank/DDBJ whole genome shotgun (WGS) entry which is preliminary data.</text>
</comment>
<keyword evidence="2" id="KW-0378">Hydrolase</keyword>
<dbReference type="InterPro" id="IPR012296">
    <property type="entry name" value="Nuclease_put_TT1808"/>
</dbReference>
<dbReference type="CDD" id="cd06260">
    <property type="entry name" value="DUF820-like"/>
    <property type="match status" value="1"/>
</dbReference>
<evidence type="ECO:0000313" key="2">
    <source>
        <dbReference type="EMBL" id="MBD2320015.1"/>
    </source>
</evidence>
<protein>
    <submittedName>
        <fullName evidence="2">Uma2 family endonuclease</fullName>
    </submittedName>
</protein>
<dbReference type="Proteomes" id="UP000618445">
    <property type="component" value="Unassembled WGS sequence"/>
</dbReference>
<proteinExistence type="predicted"/>
<evidence type="ECO:0000259" key="1">
    <source>
        <dbReference type="Pfam" id="PF05685"/>
    </source>
</evidence>